<dbReference type="AlphaFoldDB" id="A0A7X5UY95"/>
<dbReference type="Pfam" id="PF03551">
    <property type="entry name" value="PadR"/>
    <property type="match status" value="1"/>
</dbReference>
<protein>
    <submittedName>
        <fullName evidence="2">DNA-binding PadR family transcriptional regulator</fullName>
    </submittedName>
</protein>
<dbReference type="GO" id="GO:0003677">
    <property type="term" value="F:DNA binding"/>
    <property type="evidence" value="ECO:0007669"/>
    <property type="project" value="UniProtKB-KW"/>
</dbReference>
<dbReference type="InterPro" id="IPR036390">
    <property type="entry name" value="WH_DNA-bd_sf"/>
</dbReference>
<dbReference type="InterPro" id="IPR005149">
    <property type="entry name" value="Tscrpt_reg_PadR_N"/>
</dbReference>
<dbReference type="InterPro" id="IPR052509">
    <property type="entry name" value="Metal_resp_DNA-bind_regulator"/>
</dbReference>
<proteinExistence type="predicted"/>
<dbReference type="SUPFAM" id="SSF46785">
    <property type="entry name" value="Winged helix' DNA-binding domain"/>
    <property type="match status" value="1"/>
</dbReference>
<dbReference type="InterPro" id="IPR036388">
    <property type="entry name" value="WH-like_DNA-bd_sf"/>
</dbReference>
<accession>A0A7X5UY95</accession>
<dbReference type="Gene3D" id="1.10.10.10">
    <property type="entry name" value="Winged helix-like DNA-binding domain superfamily/Winged helix DNA-binding domain"/>
    <property type="match status" value="1"/>
</dbReference>
<sequence length="99" mass="10598">MVRNRSLSPAARNLLAILLEAGENWSHGYALGRAAGIKSGTLYPLLIRLEGQGHLEAQWQPPSEPGRPARHAYRLSADGRALARELLRGVAPALAGKPA</sequence>
<organism evidence="2 3">
    <name type="scientific">Sphingomonas leidyi</name>
    <dbReference type="NCBI Taxonomy" id="68569"/>
    <lineage>
        <taxon>Bacteria</taxon>
        <taxon>Pseudomonadati</taxon>
        <taxon>Pseudomonadota</taxon>
        <taxon>Alphaproteobacteria</taxon>
        <taxon>Sphingomonadales</taxon>
        <taxon>Sphingomonadaceae</taxon>
        <taxon>Sphingomonas</taxon>
    </lineage>
</organism>
<dbReference type="PANTHER" id="PTHR33169">
    <property type="entry name" value="PADR-FAMILY TRANSCRIPTIONAL REGULATOR"/>
    <property type="match status" value="1"/>
</dbReference>
<name>A0A7X5UY95_9SPHN</name>
<keyword evidence="2" id="KW-0238">DNA-binding</keyword>
<feature type="domain" description="Transcription regulator PadR N-terminal" evidence="1">
    <location>
        <begin position="36"/>
        <end position="83"/>
    </location>
</feature>
<dbReference type="Proteomes" id="UP000564677">
    <property type="component" value="Unassembled WGS sequence"/>
</dbReference>
<dbReference type="EMBL" id="JAASQV010000001">
    <property type="protein sequence ID" value="NIJ64416.1"/>
    <property type="molecule type" value="Genomic_DNA"/>
</dbReference>
<reference evidence="2 3" key="1">
    <citation type="submission" date="2020-03" db="EMBL/GenBank/DDBJ databases">
        <title>Genomic Encyclopedia of Type Strains, Phase IV (KMG-IV): sequencing the most valuable type-strain genomes for metagenomic binning, comparative biology and taxonomic classification.</title>
        <authorList>
            <person name="Goeker M."/>
        </authorList>
    </citation>
    <scope>NUCLEOTIDE SEQUENCE [LARGE SCALE GENOMIC DNA]</scope>
    <source>
        <strain evidence="2 3">DSM 4733</strain>
    </source>
</reference>
<gene>
    <name evidence="2" type="ORF">FHR20_001347</name>
</gene>
<keyword evidence="3" id="KW-1185">Reference proteome</keyword>
<comment type="caution">
    <text evidence="2">The sequence shown here is derived from an EMBL/GenBank/DDBJ whole genome shotgun (WGS) entry which is preliminary data.</text>
</comment>
<evidence type="ECO:0000313" key="2">
    <source>
        <dbReference type="EMBL" id="NIJ64416.1"/>
    </source>
</evidence>
<evidence type="ECO:0000259" key="1">
    <source>
        <dbReference type="Pfam" id="PF03551"/>
    </source>
</evidence>
<dbReference type="PANTHER" id="PTHR33169:SF14">
    <property type="entry name" value="TRANSCRIPTIONAL REGULATOR RV3488"/>
    <property type="match status" value="1"/>
</dbReference>
<evidence type="ECO:0000313" key="3">
    <source>
        <dbReference type="Proteomes" id="UP000564677"/>
    </source>
</evidence>
<dbReference type="RefSeq" id="WP_167298773.1">
    <property type="nucleotide sequence ID" value="NZ_JAASQV010000001.1"/>
</dbReference>